<gene>
    <name evidence="2" type="ORF">FJR48_08870</name>
</gene>
<evidence type="ECO:0000313" key="3">
    <source>
        <dbReference type="Proteomes" id="UP000326944"/>
    </source>
</evidence>
<proteinExistence type="predicted"/>
<dbReference type="AlphaFoldDB" id="A0A5P8P2I0"/>
<feature type="transmembrane region" description="Helical" evidence="1">
    <location>
        <begin position="6"/>
        <end position="25"/>
    </location>
</feature>
<sequence length="115" mass="13919">MEFDISTLMMIFFIIFMIISMWKIYAFLPNKQLEDDDTTPEATKDLMHLMLRVIKENNGELTNAELFEKMQENEEFDSQKFWRFNLNRLNQLLQKYYLENPDAKSIMDIYEGIKD</sequence>
<keyword evidence="3" id="KW-1185">Reference proteome</keyword>
<keyword evidence="1" id="KW-0812">Transmembrane</keyword>
<name>A0A5P8P2I0_9BACT</name>
<keyword evidence="1" id="KW-1133">Transmembrane helix</keyword>
<dbReference type="Proteomes" id="UP000326944">
    <property type="component" value="Chromosome"/>
</dbReference>
<evidence type="ECO:0000313" key="2">
    <source>
        <dbReference type="EMBL" id="QFR49831.1"/>
    </source>
</evidence>
<dbReference type="EMBL" id="CP043617">
    <property type="protein sequence ID" value="QFR49831.1"/>
    <property type="molecule type" value="Genomic_DNA"/>
</dbReference>
<organism evidence="2 3">
    <name type="scientific">Sulfurimonas lithotrophica</name>
    <dbReference type="NCBI Taxonomy" id="2590022"/>
    <lineage>
        <taxon>Bacteria</taxon>
        <taxon>Pseudomonadati</taxon>
        <taxon>Campylobacterota</taxon>
        <taxon>Epsilonproteobacteria</taxon>
        <taxon>Campylobacterales</taxon>
        <taxon>Sulfurimonadaceae</taxon>
        <taxon>Sulfurimonas</taxon>
    </lineage>
</organism>
<dbReference type="RefSeq" id="WP_152307778.1">
    <property type="nucleotide sequence ID" value="NZ_CP043617.1"/>
</dbReference>
<dbReference type="KEGG" id="sulg:FJR48_08870"/>
<evidence type="ECO:0000256" key="1">
    <source>
        <dbReference type="SAM" id="Phobius"/>
    </source>
</evidence>
<protein>
    <submittedName>
        <fullName evidence="2">Uncharacterized protein</fullName>
    </submittedName>
</protein>
<reference evidence="2 3" key="1">
    <citation type="submission" date="2019-09" db="EMBL/GenBank/DDBJ databases">
        <title>Sulfurimonas gotlandica sp. nov., a chemoautotrophic and psychrotolerant epsilonproteobacterium isolated from a pelagic redoxcline, and an emended description of the genus Sulfurimonas.</title>
        <authorList>
            <person name="Wang S."/>
            <person name="Jiang L."/>
            <person name="Shao S."/>
        </authorList>
    </citation>
    <scope>NUCLEOTIDE SEQUENCE [LARGE SCALE GENOMIC DNA]</scope>
    <source>
        <strain evidence="2 3">GYSZ_1</strain>
    </source>
</reference>
<keyword evidence="1" id="KW-0472">Membrane</keyword>
<accession>A0A5P8P2I0</accession>
<dbReference type="OrthoDB" id="5334518at2"/>